<dbReference type="EMBL" id="QLTT01000013">
    <property type="protein sequence ID" value="RAS59728.1"/>
    <property type="molecule type" value="Genomic_DNA"/>
</dbReference>
<protein>
    <submittedName>
        <fullName evidence="2">Uncharacterized protein</fullName>
    </submittedName>
</protein>
<keyword evidence="1" id="KW-0812">Transmembrane</keyword>
<feature type="transmembrane region" description="Helical" evidence="1">
    <location>
        <begin position="6"/>
        <end position="30"/>
    </location>
</feature>
<organism evidence="2 3">
    <name type="scientific">Lentzea atacamensis</name>
    <dbReference type="NCBI Taxonomy" id="531938"/>
    <lineage>
        <taxon>Bacteria</taxon>
        <taxon>Bacillati</taxon>
        <taxon>Actinomycetota</taxon>
        <taxon>Actinomycetes</taxon>
        <taxon>Pseudonocardiales</taxon>
        <taxon>Pseudonocardiaceae</taxon>
        <taxon>Lentzea</taxon>
    </lineage>
</organism>
<evidence type="ECO:0000313" key="2">
    <source>
        <dbReference type="EMBL" id="RAS59728.1"/>
    </source>
</evidence>
<comment type="caution">
    <text evidence="2">The sequence shown here is derived from an EMBL/GenBank/DDBJ whole genome shotgun (WGS) entry which is preliminary data.</text>
</comment>
<reference evidence="2 3" key="1">
    <citation type="submission" date="2018-06" db="EMBL/GenBank/DDBJ databases">
        <title>Genomic Encyclopedia of Type Strains, Phase IV (KMG-IV): sequencing the most valuable type-strain genomes for metagenomic binning, comparative biology and taxonomic classification.</title>
        <authorList>
            <person name="Goeker M."/>
        </authorList>
    </citation>
    <scope>NUCLEOTIDE SEQUENCE [LARGE SCALE GENOMIC DNA]</scope>
    <source>
        <strain evidence="2 3">DSM 45479</strain>
    </source>
</reference>
<proteinExistence type="predicted"/>
<keyword evidence="1" id="KW-1133">Transmembrane helix</keyword>
<keyword evidence="1" id="KW-0472">Membrane</keyword>
<name>A0ABX9DWC9_9PSEU</name>
<keyword evidence="3" id="KW-1185">Reference proteome</keyword>
<evidence type="ECO:0000256" key="1">
    <source>
        <dbReference type="SAM" id="Phobius"/>
    </source>
</evidence>
<evidence type="ECO:0000313" key="3">
    <source>
        <dbReference type="Proteomes" id="UP000248714"/>
    </source>
</evidence>
<gene>
    <name evidence="2" type="ORF">C8D87_11328</name>
</gene>
<accession>A0ABX9DWC9</accession>
<dbReference type="Proteomes" id="UP000248714">
    <property type="component" value="Unassembled WGS sequence"/>
</dbReference>
<sequence length="38" mass="4203">MFFHYLIGMLLDLATTILVLAALVISCAALHPPRSPHR</sequence>